<dbReference type="RefSeq" id="WP_260218429.1">
    <property type="nucleotide sequence ID" value="NZ_JAJAGO010000006.1"/>
</dbReference>
<reference evidence="2 3" key="1">
    <citation type="submission" date="2021-10" db="EMBL/GenBank/DDBJ databases">
        <title>Streptomyces gossypii sp. nov., isolated from soil collected from cotton field.</title>
        <authorList>
            <person name="Ge X."/>
            <person name="Chen X."/>
            <person name="Liu W."/>
        </authorList>
    </citation>
    <scope>NUCLEOTIDE SEQUENCE [LARGE SCALE GENOMIC DNA]</scope>
    <source>
        <strain evidence="2 3">N2-109</strain>
    </source>
</reference>
<evidence type="ECO:0000256" key="1">
    <source>
        <dbReference type="SAM" id="MobiDB-lite"/>
    </source>
</evidence>
<name>A0ABT2JTB1_9ACTN</name>
<organism evidence="2 3">
    <name type="scientific">Streptomyces gossypii</name>
    <dbReference type="NCBI Taxonomy" id="2883101"/>
    <lineage>
        <taxon>Bacteria</taxon>
        <taxon>Bacillati</taxon>
        <taxon>Actinomycetota</taxon>
        <taxon>Actinomycetes</taxon>
        <taxon>Kitasatosporales</taxon>
        <taxon>Streptomycetaceae</taxon>
        <taxon>Streptomyces</taxon>
    </lineage>
</organism>
<gene>
    <name evidence="2" type="ORF">LHJ74_14505</name>
</gene>
<evidence type="ECO:0000313" key="2">
    <source>
        <dbReference type="EMBL" id="MCT2591105.1"/>
    </source>
</evidence>
<comment type="caution">
    <text evidence="2">The sequence shown here is derived from an EMBL/GenBank/DDBJ whole genome shotgun (WGS) entry which is preliminary data.</text>
</comment>
<protein>
    <submittedName>
        <fullName evidence="2">Uncharacterized protein</fullName>
    </submittedName>
</protein>
<dbReference type="EMBL" id="JAJAGO010000006">
    <property type="protein sequence ID" value="MCT2591105.1"/>
    <property type="molecule type" value="Genomic_DNA"/>
</dbReference>
<feature type="region of interest" description="Disordered" evidence="1">
    <location>
        <begin position="1"/>
        <end position="23"/>
    </location>
</feature>
<accession>A0ABT2JTB1</accession>
<dbReference type="Proteomes" id="UP001156389">
    <property type="component" value="Unassembled WGS sequence"/>
</dbReference>
<evidence type="ECO:0000313" key="3">
    <source>
        <dbReference type="Proteomes" id="UP001156389"/>
    </source>
</evidence>
<feature type="compositionally biased region" description="Basic and acidic residues" evidence="1">
    <location>
        <begin position="9"/>
        <end position="23"/>
    </location>
</feature>
<proteinExistence type="predicted"/>
<keyword evidence="3" id="KW-1185">Reference proteome</keyword>
<sequence length="124" mass="13878">MRNPTPHHHTTDDDHNDHPERRVSYQPVTVYAIRCDQHDCGTTGHCYDPDAEQHYELHLDQPEMGGGTRRWLTSEGWLLGVRDLCPAHATAAAVAAVERLEIEMTHEPLFTDEPAGLRTDGSAA</sequence>